<dbReference type="VEuPathDB" id="FungiDB:ACLA_073960"/>
<dbReference type="EMBL" id="DS027045">
    <property type="protein sequence ID" value="EAW14360.1"/>
    <property type="molecule type" value="Genomic_DNA"/>
</dbReference>
<accession>A1C7I9</accession>
<feature type="region of interest" description="Disordered" evidence="1">
    <location>
        <begin position="253"/>
        <end position="301"/>
    </location>
</feature>
<dbReference type="AlphaFoldDB" id="A1C7I9"/>
<dbReference type="GeneID" id="4707816"/>
<name>A1C7I9_ASPCL</name>
<dbReference type="OMA" id="RQYKQCA"/>
<dbReference type="Proteomes" id="UP000006701">
    <property type="component" value="Unassembled WGS sequence"/>
</dbReference>
<evidence type="ECO:0000313" key="2">
    <source>
        <dbReference type="EMBL" id="EAW14360.1"/>
    </source>
</evidence>
<dbReference type="OrthoDB" id="3641178at2759"/>
<gene>
    <name evidence="2" type="ORF">ACLA_073960</name>
</gene>
<sequence>MARHTTKSSSPFKPAPSLESLQQWKDVLKGVKLLYLQRQYKQCAARSCEILDTVKEPVSRIDDRVRSCRRGLTPRTGKQIHPVYKTYLYFYSAISYEEMGRVAHHYSRKKIPMLNSALDGFVACSAILPSVILGDKGAASSSASPVSLVDVSTASDFSDSPSPESSLLSSITDIIEKSIQCPEDDPFISDSEGWVDLALDIPQKHPPRIPDDRRGLMPSPLQIRKSAAREVQIGQRLQPTRSRRPLSLPIKIVPAGAMNTRNPVQREHSNSNTNNNNNQNHHHKHSQEDYTPMTPSHADSINRHNSSVRALRAQIHTSIADIHALIDEIAELQSARRASKSIRRSGSFWSFSPVKAGPGSGDKKLGGSGRVMVMESKEERIARLRAEGWATVGLRSPVRGWKGTAYYQAYCNSVLEELYLDV</sequence>
<evidence type="ECO:0000313" key="3">
    <source>
        <dbReference type="Proteomes" id="UP000006701"/>
    </source>
</evidence>
<feature type="compositionally biased region" description="Low complexity" evidence="1">
    <location>
        <begin position="270"/>
        <end position="279"/>
    </location>
</feature>
<protein>
    <submittedName>
        <fullName evidence="2">Uncharacterized protein</fullName>
    </submittedName>
</protein>
<proteinExistence type="predicted"/>
<dbReference type="KEGG" id="act:ACLA_073960"/>
<evidence type="ECO:0000256" key="1">
    <source>
        <dbReference type="SAM" id="MobiDB-lite"/>
    </source>
</evidence>
<dbReference type="eggNOG" id="ENOG502SZWN">
    <property type="taxonomic scope" value="Eukaryota"/>
</dbReference>
<dbReference type="RefSeq" id="XP_001275786.1">
    <property type="nucleotide sequence ID" value="XM_001275785.1"/>
</dbReference>
<organism evidence="2 3">
    <name type="scientific">Aspergillus clavatus (strain ATCC 1007 / CBS 513.65 / DSM 816 / NCTC 3887 / NRRL 1 / QM 1276 / 107)</name>
    <dbReference type="NCBI Taxonomy" id="344612"/>
    <lineage>
        <taxon>Eukaryota</taxon>
        <taxon>Fungi</taxon>
        <taxon>Dikarya</taxon>
        <taxon>Ascomycota</taxon>
        <taxon>Pezizomycotina</taxon>
        <taxon>Eurotiomycetes</taxon>
        <taxon>Eurotiomycetidae</taxon>
        <taxon>Eurotiales</taxon>
        <taxon>Aspergillaceae</taxon>
        <taxon>Aspergillus</taxon>
        <taxon>Aspergillus subgen. Fumigati</taxon>
    </lineage>
</organism>
<dbReference type="HOGENOM" id="CLU_038479_0_0_1"/>
<keyword evidence="3" id="KW-1185">Reference proteome</keyword>
<reference evidence="2 3" key="1">
    <citation type="journal article" date="2008" name="PLoS Genet.">
        <title>Genomic islands in the pathogenic filamentous fungus Aspergillus fumigatus.</title>
        <authorList>
            <person name="Fedorova N.D."/>
            <person name="Khaldi N."/>
            <person name="Joardar V.S."/>
            <person name="Maiti R."/>
            <person name="Amedeo P."/>
            <person name="Anderson M.J."/>
            <person name="Crabtree J."/>
            <person name="Silva J.C."/>
            <person name="Badger J.H."/>
            <person name="Albarraq A."/>
            <person name="Angiuoli S."/>
            <person name="Bussey H."/>
            <person name="Bowyer P."/>
            <person name="Cotty P.J."/>
            <person name="Dyer P.S."/>
            <person name="Egan A."/>
            <person name="Galens K."/>
            <person name="Fraser-Liggett C.M."/>
            <person name="Haas B.J."/>
            <person name="Inman J.M."/>
            <person name="Kent R."/>
            <person name="Lemieux S."/>
            <person name="Malavazi I."/>
            <person name="Orvis J."/>
            <person name="Roemer T."/>
            <person name="Ronning C.M."/>
            <person name="Sundaram J.P."/>
            <person name="Sutton G."/>
            <person name="Turner G."/>
            <person name="Venter J.C."/>
            <person name="White O.R."/>
            <person name="Whitty B.R."/>
            <person name="Youngman P."/>
            <person name="Wolfe K.H."/>
            <person name="Goldman G.H."/>
            <person name="Wortman J.R."/>
            <person name="Jiang B."/>
            <person name="Denning D.W."/>
            <person name="Nierman W.C."/>
        </authorList>
    </citation>
    <scope>NUCLEOTIDE SEQUENCE [LARGE SCALE GENOMIC DNA]</scope>
    <source>
        <strain evidence="3">ATCC 1007 / CBS 513.65 / DSM 816 / NCTC 3887 / NRRL 1</strain>
    </source>
</reference>